<organism evidence="1 2">
    <name type="scientific">Ziziphus jujuba</name>
    <name type="common">Chinese jujube</name>
    <name type="synonym">Ziziphus sativa</name>
    <dbReference type="NCBI Taxonomy" id="326968"/>
    <lineage>
        <taxon>Eukaryota</taxon>
        <taxon>Viridiplantae</taxon>
        <taxon>Streptophyta</taxon>
        <taxon>Embryophyta</taxon>
        <taxon>Tracheophyta</taxon>
        <taxon>Spermatophyta</taxon>
        <taxon>Magnoliopsida</taxon>
        <taxon>eudicotyledons</taxon>
        <taxon>Gunneridae</taxon>
        <taxon>Pentapetalae</taxon>
        <taxon>rosids</taxon>
        <taxon>fabids</taxon>
        <taxon>Rosales</taxon>
        <taxon>Rhamnaceae</taxon>
        <taxon>Paliureae</taxon>
        <taxon>Ziziphus</taxon>
    </lineage>
</organism>
<name>A0ABM3ZSC8_ZIZJJ</name>
<accession>A0ABM3ZSC8</accession>
<evidence type="ECO:0000313" key="2">
    <source>
        <dbReference type="RefSeq" id="XP_060667386.1"/>
    </source>
</evidence>
<dbReference type="PANTHER" id="PTHR35109:SF1">
    <property type="entry name" value="GLUTAMATE RACEMASE"/>
    <property type="match status" value="1"/>
</dbReference>
<protein>
    <submittedName>
        <fullName evidence="2">Uncharacterized protein LOC125424310</fullName>
    </submittedName>
</protein>
<dbReference type="InterPro" id="IPR004926">
    <property type="entry name" value="LEA_3a"/>
</dbReference>
<reference evidence="2" key="1">
    <citation type="submission" date="2025-08" db="UniProtKB">
        <authorList>
            <consortium name="RefSeq"/>
        </authorList>
    </citation>
    <scope>IDENTIFICATION</scope>
    <source>
        <tissue evidence="2">Seedling</tissue>
    </source>
</reference>
<keyword evidence="1" id="KW-1185">Reference proteome</keyword>
<evidence type="ECO:0000313" key="1">
    <source>
        <dbReference type="Proteomes" id="UP001652623"/>
    </source>
</evidence>
<dbReference type="PANTHER" id="PTHR35109">
    <property type="entry name" value="GLUTAMATE RACEMASE"/>
    <property type="match status" value="1"/>
</dbReference>
<proteinExistence type="predicted"/>
<gene>
    <name evidence="2" type="primary">LOC125424310</name>
</gene>
<dbReference type="Pfam" id="PF03242">
    <property type="entry name" value="LEA_3a"/>
    <property type="match status" value="1"/>
</dbReference>
<dbReference type="GeneID" id="125424310"/>
<sequence length="109" mass="12310">MVMRGGVTKTNISLLREANKQVKRHFSKLMGGESMAAISNKGHEKAADGLSYWVPHPRTGIYVPKGHESVIDDVPDSAASFNQTYWLREVDGVEKLDPDILFERHFRNK</sequence>
<dbReference type="Proteomes" id="UP001652623">
    <property type="component" value="Chromosome 9"/>
</dbReference>
<dbReference type="RefSeq" id="XP_060667386.1">
    <property type="nucleotide sequence ID" value="XM_060811403.1"/>
</dbReference>